<keyword evidence="6" id="KW-1185">Reference proteome</keyword>
<organism evidence="5 6">
    <name type="scientific">Microbacterium gilvum</name>
    <dbReference type="NCBI Taxonomy" id="1336204"/>
    <lineage>
        <taxon>Bacteria</taxon>
        <taxon>Bacillati</taxon>
        <taxon>Actinomycetota</taxon>
        <taxon>Actinomycetes</taxon>
        <taxon>Micrococcales</taxon>
        <taxon>Microbacteriaceae</taxon>
        <taxon>Microbacterium</taxon>
    </lineage>
</organism>
<dbReference type="PROSITE" id="PS00356">
    <property type="entry name" value="HTH_LACI_1"/>
    <property type="match status" value="1"/>
</dbReference>
<dbReference type="InterPro" id="IPR000843">
    <property type="entry name" value="HTH_LacI"/>
</dbReference>
<dbReference type="CDD" id="cd01392">
    <property type="entry name" value="HTH_LacI"/>
    <property type="match status" value="1"/>
</dbReference>
<dbReference type="PRINTS" id="PR00036">
    <property type="entry name" value="HTHLACI"/>
</dbReference>
<dbReference type="PROSITE" id="PS50932">
    <property type="entry name" value="HTH_LACI_2"/>
    <property type="match status" value="1"/>
</dbReference>
<dbReference type="SUPFAM" id="SSF47413">
    <property type="entry name" value="lambda repressor-like DNA-binding domains"/>
    <property type="match status" value="1"/>
</dbReference>
<feature type="domain" description="HTH lacI-type" evidence="4">
    <location>
        <begin position="3"/>
        <end position="57"/>
    </location>
</feature>
<dbReference type="InterPro" id="IPR046335">
    <property type="entry name" value="LacI/GalR-like_sensor"/>
</dbReference>
<evidence type="ECO:0000256" key="2">
    <source>
        <dbReference type="ARBA" id="ARBA00023125"/>
    </source>
</evidence>
<dbReference type="EMBL" id="BAABKO010000006">
    <property type="protein sequence ID" value="GAA4782655.1"/>
    <property type="molecule type" value="Genomic_DNA"/>
</dbReference>
<keyword evidence="1" id="KW-0805">Transcription regulation</keyword>
<protein>
    <submittedName>
        <fullName evidence="5">LacI family DNA-binding transcriptional regulator</fullName>
    </submittedName>
</protein>
<dbReference type="Proteomes" id="UP001501645">
    <property type="component" value="Unassembled WGS sequence"/>
</dbReference>
<gene>
    <name evidence="5" type="ORF">GCM10023351_29980</name>
</gene>
<evidence type="ECO:0000313" key="6">
    <source>
        <dbReference type="Proteomes" id="UP001501645"/>
    </source>
</evidence>
<dbReference type="SUPFAM" id="SSF53822">
    <property type="entry name" value="Periplasmic binding protein-like I"/>
    <property type="match status" value="1"/>
</dbReference>
<keyword evidence="3" id="KW-0804">Transcription</keyword>
<comment type="caution">
    <text evidence="5">The sequence shown here is derived from an EMBL/GenBank/DDBJ whole genome shotgun (WGS) entry which is preliminary data.</text>
</comment>
<dbReference type="SMART" id="SM00354">
    <property type="entry name" value="HTH_LACI"/>
    <property type="match status" value="1"/>
</dbReference>
<name>A0ABP9AP62_9MICO</name>
<reference evidence="6" key="1">
    <citation type="journal article" date="2019" name="Int. J. Syst. Evol. Microbiol.">
        <title>The Global Catalogue of Microorganisms (GCM) 10K type strain sequencing project: providing services to taxonomists for standard genome sequencing and annotation.</title>
        <authorList>
            <consortium name="The Broad Institute Genomics Platform"/>
            <consortium name="The Broad Institute Genome Sequencing Center for Infectious Disease"/>
            <person name="Wu L."/>
            <person name="Ma J."/>
        </authorList>
    </citation>
    <scope>NUCLEOTIDE SEQUENCE [LARGE SCALE GENOMIC DNA]</scope>
    <source>
        <strain evidence="6">JCM 18537</strain>
    </source>
</reference>
<dbReference type="Gene3D" id="1.10.260.40">
    <property type="entry name" value="lambda repressor-like DNA-binding domains"/>
    <property type="match status" value="1"/>
</dbReference>
<evidence type="ECO:0000256" key="3">
    <source>
        <dbReference type="ARBA" id="ARBA00023163"/>
    </source>
</evidence>
<dbReference type="GO" id="GO:0003677">
    <property type="term" value="F:DNA binding"/>
    <property type="evidence" value="ECO:0007669"/>
    <property type="project" value="UniProtKB-KW"/>
</dbReference>
<proteinExistence type="predicted"/>
<dbReference type="Pfam" id="PF00356">
    <property type="entry name" value="LacI"/>
    <property type="match status" value="1"/>
</dbReference>
<accession>A0ABP9AP62</accession>
<evidence type="ECO:0000259" key="4">
    <source>
        <dbReference type="PROSITE" id="PS50932"/>
    </source>
</evidence>
<dbReference type="PANTHER" id="PTHR30146:SF109">
    <property type="entry name" value="HTH-TYPE TRANSCRIPTIONAL REGULATOR GALS"/>
    <property type="match status" value="1"/>
</dbReference>
<sequence>MAVTMADVARAAGVSVKTVSRVVNREPHTRAEVVERVTRAIAELGWVPNGGARAMRTGRTGRIAIGVTALDGPTTAMLAEALVAEAARRGLAVSLEPTHGDPARAARILASCGVLHDGVLLLGDAGAGADPASATGPVVSVQGGRGGSDEVGSDLAAAAGVLVRHLANMRRRAVVLVGVAHDAARPSLVAEALRLMESAPLAVIDVPTSTREAGERAAETILGDHPDADAVLCESDEVALGLLSALARRGVPLPGRVAIAGFGGTDDAQYTTPSLTTVDPGYGALARAALDALDARLAGGPPQPRRVLPVELVRRESTLGAVIG</sequence>
<evidence type="ECO:0000313" key="5">
    <source>
        <dbReference type="EMBL" id="GAA4782655.1"/>
    </source>
</evidence>
<keyword evidence="2 5" id="KW-0238">DNA-binding</keyword>
<dbReference type="InterPro" id="IPR010982">
    <property type="entry name" value="Lambda_DNA-bd_dom_sf"/>
</dbReference>
<dbReference type="InterPro" id="IPR028082">
    <property type="entry name" value="Peripla_BP_I"/>
</dbReference>
<dbReference type="PANTHER" id="PTHR30146">
    <property type="entry name" value="LACI-RELATED TRANSCRIPTIONAL REPRESSOR"/>
    <property type="match status" value="1"/>
</dbReference>
<dbReference type="Gene3D" id="3.40.50.2300">
    <property type="match status" value="2"/>
</dbReference>
<dbReference type="Pfam" id="PF13377">
    <property type="entry name" value="Peripla_BP_3"/>
    <property type="match status" value="1"/>
</dbReference>
<dbReference type="RefSeq" id="WP_345440918.1">
    <property type="nucleotide sequence ID" value="NZ_BAABKO010000006.1"/>
</dbReference>
<evidence type="ECO:0000256" key="1">
    <source>
        <dbReference type="ARBA" id="ARBA00023015"/>
    </source>
</evidence>